<organism evidence="1">
    <name type="scientific">freshwater metagenome</name>
    <dbReference type="NCBI Taxonomy" id="449393"/>
    <lineage>
        <taxon>unclassified sequences</taxon>
        <taxon>metagenomes</taxon>
        <taxon>ecological metagenomes</taxon>
    </lineage>
</organism>
<dbReference type="EMBL" id="CAEZSD010000105">
    <property type="protein sequence ID" value="CAB4537041.1"/>
    <property type="molecule type" value="Genomic_DNA"/>
</dbReference>
<protein>
    <submittedName>
        <fullName evidence="1">Unannotated protein</fullName>
    </submittedName>
</protein>
<dbReference type="AlphaFoldDB" id="A0A6J6BDJ5"/>
<evidence type="ECO:0000313" key="1">
    <source>
        <dbReference type="EMBL" id="CAB4537041.1"/>
    </source>
</evidence>
<reference evidence="1" key="1">
    <citation type="submission" date="2020-05" db="EMBL/GenBank/DDBJ databases">
        <authorList>
            <person name="Chiriac C."/>
            <person name="Salcher M."/>
            <person name="Ghai R."/>
            <person name="Kavagutti S V."/>
        </authorList>
    </citation>
    <scope>NUCLEOTIDE SEQUENCE</scope>
</reference>
<accession>A0A6J6BDJ5</accession>
<gene>
    <name evidence="1" type="ORF">UFOPK1399_00838</name>
</gene>
<proteinExistence type="predicted"/>
<name>A0A6J6BDJ5_9ZZZZ</name>
<sequence>MKKLPLVLIAALLFPLTSAVGAITPDEQWYLPATGESGQELQGIVIQDTLDLMNSASHLMSNQDVSRSNTTNRLCKTVNDEFCSKATSAYFQAILQPCKTSTSTNCIEGLQAISSGGSTVDGTSSRQFPKEGYTDFPEDLGSNLPTGSTPSIWTLPGVNHGGGGDEYLVTFSLNGASQTGAKIFEFNSYSAFLSPINIIPGEYRRNEHLDTRNVDLVTCAAKALSCGTQFLGHSNAETKICAAIDEGFCASKQPFPANFRFKLKVRLSQSPTGWFHGRLKAPNIEINKVDSGVLISIEGEPVQVPVIGVKTKYASLESPLKSFYSSSEGSGSWVYGEQGPNGRRNQVAMPRPDDERTFREYSLWNDYIKDKASASPSVWTLRTLPIEQNTAECFKDTSKFVGIVTTNSMIYAGGPPVFTESTQSLDYKVGSPHLASNGDVFKGTYDLQVRSDVARCLYNFTNAPIQASISIINETGDANIASTVINEKNGWLRLAAYNFTFSNPVVKVKLSQEKAASVVVPAKKFAKEITITCVKGKKVQRIFGVKPKCPTGYKKR</sequence>